<dbReference type="Pfam" id="PF00535">
    <property type="entry name" value="Glycos_transf_2"/>
    <property type="match status" value="1"/>
</dbReference>
<gene>
    <name evidence="4" type="ORF">C8E87_5813</name>
</gene>
<evidence type="ECO:0000259" key="2">
    <source>
        <dbReference type="Pfam" id="PF00535"/>
    </source>
</evidence>
<evidence type="ECO:0000259" key="3">
    <source>
        <dbReference type="Pfam" id="PF02709"/>
    </source>
</evidence>
<sequence length="414" mass="46328">MTGEFLPEVSVIIPTYNRRDLLVESLGHFTRQSLPADRFEVIVADDGSTDDTKAVVESFADRLQIKYFYQEDQGFRAGTARNAGARMAVAPVLVFLDTGEMAGPDFLKHHLAAYADGAHRAVIGYGYGYHYVQTQDTVREMLDKLAPEEIVAKFHDDPAFSDVRHETWAKTDFVLAGRPMPWLTYWSLNCSVRRDDFWAVGGFDEELLGWGPEDIELGMRLHQYGVEMVLSRDAWVVASPHERDWTSNYQDAQRNLGRMLRRHPGPITELCWGITATTTSGALFPWEDEYHALTVWLQKVRDVDVRGEVEQALRTLGPVRKVAVMGSGGQAPDALPPWSVLIDFDDELVKRAAADSGHLGYHSMGLRLPVADKSVDAVIVTSRMSGLWGRWGDLITNELERIAGTVHLVDGVGR</sequence>
<evidence type="ECO:0000313" key="5">
    <source>
        <dbReference type="Proteomes" id="UP000294901"/>
    </source>
</evidence>
<keyword evidence="5" id="KW-1185">Reference proteome</keyword>
<protein>
    <submittedName>
        <fullName evidence="4">GT2 family glycosyltransferase</fullName>
    </submittedName>
</protein>
<dbReference type="PANTHER" id="PTHR43685">
    <property type="entry name" value="GLYCOSYLTRANSFERASE"/>
    <property type="match status" value="1"/>
</dbReference>
<keyword evidence="1 4" id="KW-0808">Transferase</keyword>
<dbReference type="InterPro" id="IPR050834">
    <property type="entry name" value="Glycosyltransf_2"/>
</dbReference>
<dbReference type="Gene3D" id="3.90.550.10">
    <property type="entry name" value="Spore Coat Polysaccharide Biosynthesis Protein SpsA, Chain A"/>
    <property type="match status" value="1"/>
</dbReference>
<comment type="caution">
    <text evidence="4">The sequence shown here is derived from an EMBL/GenBank/DDBJ whole genome shotgun (WGS) entry which is preliminary data.</text>
</comment>
<evidence type="ECO:0000313" key="4">
    <source>
        <dbReference type="EMBL" id="TDO42050.1"/>
    </source>
</evidence>
<dbReference type="Proteomes" id="UP000294901">
    <property type="component" value="Unassembled WGS sequence"/>
</dbReference>
<dbReference type="RefSeq" id="WP_133875991.1">
    <property type="nucleotide sequence ID" value="NZ_BOMD01000112.1"/>
</dbReference>
<name>A0A4R6JYX0_9ACTN</name>
<dbReference type="GO" id="GO:0016740">
    <property type="term" value="F:transferase activity"/>
    <property type="evidence" value="ECO:0007669"/>
    <property type="project" value="UniProtKB-KW"/>
</dbReference>
<organism evidence="4 5">
    <name type="scientific">Paractinoplanes brasiliensis</name>
    <dbReference type="NCBI Taxonomy" id="52695"/>
    <lineage>
        <taxon>Bacteria</taxon>
        <taxon>Bacillati</taxon>
        <taxon>Actinomycetota</taxon>
        <taxon>Actinomycetes</taxon>
        <taxon>Micromonosporales</taxon>
        <taxon>Micromonosporaceae</taxon>
        <taxon>Paractinoplanes</taxon>
    </lineage>
</organism>
<feature type="domain" description="Galactosyltransferase C-terminal" evidence="3">
    <location>
        <begin position="178"/>
        <end position="228"/>
    </location>
</feature>
<dbReference type="InterPro" id="IPR001173">
    <property type="entry name" value="Glyco_trans_2-like"/>
</dbReference>
<accession>A0A4R6JYX0</accession>
<dbReference type="PANTHER" id="PTHR43685:SF3">
    <property type="entry name" value="SLR2126 PROTEIN"/>
    <property type="match status" value="1"/>
</dbReference>
<dbReference type="EMBL" id="SNWR01000001">
    <property type="protein sequence ID" value="TDO42050.1"/>
    <property type="molecule type" value="Genomic_DNA"/>
</dbReference>
<proteinExistence type="predicted"/>
<feature type="domain" description="Glycosyltransferase 2-like" evidence="2">
    <location>
        <begin position="10"/>
        <end position="140"/>
    </location>
</feature>
<reference evidence="4 5" key="1">
    <citation type="submission" date="2019-03" db="EMBL/GenBank/DDBJ databases">
        <title>Sequencing the genomes of 1000 actinobacteria strains.</title>
        <authorList>
            <person name="Klenk H.-P."/>
        </authorList>
    </citation>
    <scope>NUCLEOTIDE SEQUENCE [LARGE SCALE GENOMIC DNA]</scope>
    <source>
        <strain evidence="4 5">DSM 43805</strain>
    </source>
</reference>
<dbReference type="InterPro" id="IPR027791">
    <property type="entry name" value="Galactosyl_T_C"/>
</dbReference>
<dbReference type="Pfam" id="PF02709">
    <property type="entry name" value="Glyco_transf_7C"/>
    <property type="match status" value="1"/>
</dbReference>
<dbReference type="InterPro" id="IPR029044">
    <property type="entry name" value="Nucleotide-diphossugar_trans"/>
</dbReference>
<evidence type="ECO:0000256" key="1">
    <source>
        <dbReference type="ARBA" id="ARBA00022679"/>
    </source>
</evidence>
<dbReference type="OrthoDB" id="4120491at2"/>
<dbReference type="SUPFAM" id="SSF53448">
    <property type="entry name" value="Nucleotide-diphospho-sugar transferases"/>
    <property type="match status" value="1"/>
</dbReference>
<dbReference type="AlphaFoldDB" id="A0A4R6JYX0"/>